<evidence type="ECO:0000313" key="16">
    <source>
        <dbReference type="Proteomes" id="UP001152798"/>
    </source>
</evidence>
<evidence type="ECO:0000256" key="9">
    <source>
        <dbReference type="ARBA" id="ARBA00030268"/>
    </source>
</evidence>
<dbReference type="FunFam" id="3.40.50.620:FF:000082">
    <property type="entry name" value="MSW1p Mitochondrial tryptophanyl-tRNA synthetase"/>
    <property type="match status" value="1"/>
</dbReference>
<dbReference type="InterPro" id="IPR002305">
    <property type="entry name" value="aa-tRNA-synth_Ic"/>
</dbReference>
<dbReference type="PRINTS" id="PR01039">
    <property type="entry name" value="TRNASYNTHTRP"/>
</dbReference>
<keyword evidence="6 14" id="KW-0067">ATP-binding</keyword>
<protein>
    <recommendedName>
        <fullName evidence="12">Tryptophan--tRNA ligase, mitochondrial</fullName>
        <ecNumber evidence="3">6.1.1.2</ecNumber>
    </recommendedName>
    <alternativeName>
        <fullName evidence="13">(Mt)TrpRS</fullName>
    </alternativeName>
    <alternativeName>
        <fullName evidence="9">Tryptophanyl-tRNA synthetase</fullName>
    </alternativeName>
</protein>
<evidence type="ECO:0000256" key="12">
    <source>
        <dbReference type="ARBA" id="ARBA00069760"/>
    </source>
</evidence>
<dbReference type="Gene3D" id="3.40.50.620">
    <property type="entry name" value="HUPs"/>
    <property type="match status" value="1"/>
</dbReference>
<gene>
    <name evidence="15" type="ORF">NEZAVI_LOCUS15419</name>
</gene>
<dbReference type="GO" id="GO:0004830">
    <property type="term" value="F:tryptophan-tRNA ligase activity"/>
    <property type="evidence" value="ECO:0007669"/>
    <property type="project" value="UniProtKB-EC"/>
</dbReference>
<dbReference type="PROSITE" id="PS00178">
    <property type="entry name" value="AA_TRNA_LIGASE_I"/>
    <property type="match status" value="1"/>
</dbReference>
<dbReference type="OrthoDB" id="15808at2759"/>
<dbReference type="AlphaFoldDB" id="A0A9P0HU63"/>
<keyword evidence="16" id="KW-1185">Reference proteome</keyword>
<evidence type="ECO:0000256" key="13">
    <source>
        <dbReference type="ARBA" id="ARBA00080951"/>
    </source>
</evidence>
<comment type="function">
    <text evidence="11">Catalyzes the attachment of tryptophan to tRNA(Trp) in a two-step reaction: tryptophan is first activated by ATP to form Trp-AMP and then transferred to the acceptor end of tRNA(Trp).</text>
</comment>
<dbReference type="InterPro" id="IPR024109">
    <property type="entry name" value="Trp-tRNA-ligase_bac-type"/>
</dbReference>
<dbReference type="Pfam" id="PF00579">
    <property type="entry name" value="tRNA-synt_1b"/>
    <property type="match status" value="1"/>
</dbReference>
<dbReference type="PANTHER" id="PTHR43766:SF1">
    <property type="entry name" value="TRYPTOPHAN--TRNA LIGASE, MITOCHONDRIAL"/>
    <property type="match status" value="1"/>
</dbReference>
<evidence type="ECO:0000256" key="7">
    <source>
        <dbReference type="ARBA" id="ARBA00022917"/>
    </source>
</evidence>
<evidence type="ECO:0000256" key="10">
    <source>
        <dbReference type="ARBA" id="ARBA00049929"/>
    </source>
</evidence>
<keyword evidence="4 14" id="KW-0436">Ligase</keyword>
<dbReference type="SUPFAM" id="SSF52374">
    <property type="entry name" value="Nucleotidylyl transferase"/>
    <property type="match status" value="1"/>
</dbReference>
<dbReference type="EC" id="6.1.1.2" evidence="3"/>
<evidence type="ECO:0000256" key="3">
    <source>
        <dbReference type="ARBA" id="ARBA00013161"/>
    </source>
</evidence>
<dbReference type="InterPro" id="IPR001412">
    <property type="entry name" value="aa-tRNA-synth_I_CS"/>
</dbReference>
<sequence>MLKGFKYSYRFICNKNCIRHSSQGNIWKERVFSGIQPTGTLHIGNYFGAVQNWVKLQNEKKDVIFSIVDLHSITLPQDPKTLHFSILKMTATLLACGIEPSKCILFQQSKVPEHTLLGWVLGTLTTMARLYHFPQYKEKSAALRDIPLGLFVYPVLQAGDILLYKSTHVPVGDDQQQHLHLAQHLVHCFNNKYGITFPLPENVVVSDTGAQAGKIRSLREPEKKMSKSHADPKSRIEISDSPDAILTKIKKAVTDFTSEITYDQENRPGVSNLIDILSLSTGKTIQEVCDEASNMDTARFKVLVADVLIEKLSPIRNRMQELMDSPEYLEKVLETGASQAKEIAEKTWSEVSQKIGFQNNLISTSFKASNVVKS</sequence>
<dbReference type="Proteomes" id="UP001152798">
    <property type="component" value="Chromosome 7"/>
</dbReference>
<evidence type="ECO:0000256" key="6">
    <source>
        <dbReference type="ARBA" id="ARBA00022840"/>
    </source>
</evidence>
<dbReference type="GO" id="GO:0005759">
    <property type="term" value="C:mitochondrial matrix"/>
    <property type="evidence" value="ECO:0007669"/>
    <property type="project" value="UniProtKB-SubCell"/>
</dbReference>
<evidence type="ECO:0000256" key="14">
    <source>
        <dbReference type="RuleBase" id="RU363036"/>
    </source>
</evidence>
<keyword evidence="7 14" id="KW-0648">Protein biosynthesis</keyword>
<evidence type="ECO:0000313" key="15">
    <source>
        <dbReference type="EMBL" id="CAH1407783.1"/>
    </source>
</evidence>
<name>A0A9P0HU63_NEZVI</name>
<evidence type="ECO:0000256" key="4">
    <source>
        <dbReference type="ARBA" id="ARBA00022598"/>
    </source>
</evidence>
<accession>A0A9P0HU63</accession>
<evidence type="ECO:0000256" key="11">
    <source>
        <dbReference type="ARBA" id="ARBA00059972"/>
    </source>
</evidence>
<dbReference type="EMBL" id="OV725083">
    <property type="protein sequence ID" value="CAH1407783.1"/>
    <property type="molecule type" value="Genomic_DNA"/>
</dbReference>
<reference evidence="15" key="1">
    <citation type="submission" date="2022-01" db="EMBL/GenBank/DDBJ databases">
        <authorList>
            <person name="King R."/>
        </authorList>
    </citation>
    <scope>NUCLEOTIDE SEQUENCE</scope>
</reference>
<evidence type="ECO:0000256" key="2">
    <source>
        <dbReference type="ARBA" id="ARBA00005594"/>
    </source>
</evidence>
<proteinExistence type="inferred from homology"/>
<dbReference type="HAMAP" id="MF_00140_B">
    <property type="entry name" value="Trp_tRNA_synth_B"/>
    <property type="match status" value="1"/>
</dbReference>
<dbReference type="InterPro" id="IPR014729">
    <property type="entry name" value="Rossmann-like_a/b/a_fold"/>
</dbReference>
<dbReference type="Gene3D" id="1.10.240.10">
    <property type="entry name" value="Tyrosyl-Transfer RNA Synthetase"/>
    <property type="match status" value="1"/>
</dbReference>
<evidence type="ECO:0000256" key="1">
    <source>
        <dbReference type="ARBA" id="ARBA00004305"/>
    </source>
</evidence>
<dbReference type="FunFam" id="1.10.240.10:FF:000002">
    <property type="entry name" value="Tryptophan--tRNA ligase"/>
    <property type="match status" value="1"/>
</dbReference>
<evidence type="ECO:0000256" key="8">
    <source>
        <dbReference type="ARBA" id="ARBA00023146"/>
    </source>
</evidence>
<dbReference type="PANTHER" id="PTHR43766">
    <property type="entry name" value="TRYPTOPHAN--TRNA LIGASE, MITOCHONDRIAL"/>
    <property type="match status" value="1"/>
</dbReference>
<dbReference type="InterPro" id="IPR002306">
    <property type="entry name" value="Trp-tRNA-ligase"/>
</dbReference>
<keyword evidence="5 14" id="KW-0547">Nucleotide-binding</keyword>
<dbReference type="GO" id="GO:0070183">
    <property type="term" value="P:mitochondrial tryptophanyl-tRNA aminoacylation"/>
    <property type="evidence" value="ECO:0007669"/>
    <property type="project" value="TreeGrafter"/>
</dbReference>
<keyword evidence="8 14" id="KW-0030">Aminoacyl-tRNA synthetase</keyword>
<comment type="similarity">
    <text evidence="2 14">Belongs to the class-I aminoacyl-tRNA synthetase family.</text>
</comment>
<comment type="catalytic activity">
    <reaction evidence="10">
        <text>tRNA(Trp) + L-tryptophan + ATP = L-tryptophyl-tRNA(Trp) + AMP + diphosphate + H(+)</text>
        <dbReference type="Rhea" id="RHEA:24080"/>
        <dbReference type="Rhea" id="RHEA-COMP:9671"/>
        <dbReference type="Rhea" id="RHEA-COMP:9705"/>
        <dbReference type="ChEBI" id="CHEBI:15378"/>
        <dbReference type="ChEBI" id="CHEBI:30616"/>
        <dbReference type="ChEBI" id="CHEBI:33019"/>
        <dbReference type="ChEBI" id="CHEBI:57912"/>
        <dbReference type="ChEBI" id="CHEBI:78442"/>
        <dbReference type="ChEBI" id="CHEBI:78535"/>
        <dbReference type="ChEBI" id="CHEBI:456215"/>
        <dbReference type="EC" id="6.1.1.2"/>
    </reaction>
</comment>
<dbReference type="InterPro" id="IPR050203">
    <property type="entry name" value="Trp-tRNA_synthetase"/>
</dbReference>
<evidence type="ECO:0000256" key="5">
    <source>
        <dbReference type="ARBA" id="ARBA00022741"/>
    </source>
</evidence>
<comment type="subcellular location">
    <subcellularLocation>
        <location evidence="1">Mitochondrion matrix</location>
    </subcellularLocation>
</comment>
<dbReference type="NCBIfam" id="TIGR00233">
    <property type="entry name" value="trpS"/>
    <property type="match status" value="1"/>
</dbReference>
<dbReference type="GO" id="GO:0005524">
    <property type="term" value="F:ATP binding"/>
    <property type="evidence" value="ECO:0007669"/>
    <property type="project" value="UniProtKB-KW"/>
</dbReference>
<dbReference type="CDD" id="cd00806">
    <property type="entry name" value="TrpRS_core"/>
    <property type="match status" value="1"/>
</dbReference>
<organism evidence="15 16">
    <name type="scientific">Nezara viridula</name>
    <name type="common">Southern green stink bug</name>
    <name type="synonym">Cimex viridulus</name>
    <dbReference type="NCBI Taxonomy" id="85310"/>
    <lineage>
        <taxon>Eukaryota</taxon>
        <taxon>Metazoa</taxon>
        <taxon>Ecdysozoa</taxon>
        <taxon>Arthropoda</taxon>
        <taxon>Hexapoda</taxon>
        <taxon>Insecta</taxon>
        <taxon>Pterygota</taxon>
        <taxon>Neoptera</taxon>
        <taxon>Paraneoptera</taxon>
        <taxon>Hemiptera</taxon>
        <taxon>Heteroptera</taxon>
        <taxon>Panheteroptera</taxon>
        <taxon>Pentatomomorpha</taxon>
        <taxon>Pentatomoidea</taxon>
        <taxon>Pentatomidae</taxon>
        <taxon>Pentatominae</taxon>
        <taxon>Nezara</taxon>
    </lineage>
</organism>